<proteinExistence type="predicted"/>
<feature type="transmembrane region" description="Helical" evidence="7">
    <location>
        <begin position="174"/>
        <end position="198"/>
    </location>
</feature>
<keyword evidence="4 7" id="KW-1133">Transmembrane helix</keyword>
<dbReference type="Pfam" id="PF00083">
    <property type="entry name" value="Sugar_tr"/>
    <property type="match status" value="1"/>
</dbReference>
<dbReference type="GO" id="GO:0016020">
    <property type="term" value="C:membrane"/>
    <property type="evidence" value="ECO:0007669"/>
    <property type="project" value="UniProtKB-SubCell"/>
</dbReference>
<dbReference type="InterPro" id="IPR036259">
    <property type="entry name" value="MFS_trans_sf"/>
</dbReference>
<reference evidence="9" key="1">
    <citation type="submission" date="2020-04" db="EMBL/GenBank/DDBJ databases">
        <title>Analysis of mating type loci in Filobasidium floriforme.</title>
        <authorList>
            <person name="Nowrousian M."/>
        </authorList>
    </citation>
    <scope>NUCLEOTIDE SEQUENCE</scope>
    <source>
        <strain evidence="9">CBS 6242</strain>
    </source>
</reference>
<dbReference type="Proteomes" id="UP000812966">
    <property type="component" value="Unassembled WGS sequence"/>
</dbReference>
<evidence type="ECO:0000256" key="5">
    <source>
        <dbReference type="ARBA" id="ARBA00023136"/>
    </source>
</evidence>
<comment type="caution">
    <text evidence="9">The sequence shown here is derived from an EMBL/GenBank/DDBJ whole genome shotgun (WGS) entry which is preliminary data.</text>
</comment>
<feature type="transmembrane region" description="Helical" evidence="7">
    <location>
        <begin position="152"/>
        <end position="168"/>
    </location>
</feature>
<feature type="transmembrane region" description="Helical" evidence="7">
    <location>
        <begin position="264"/>
        <end position="287"/>
    </location>
</feature>
<feature type="transmembrane region" description="Helical" evidence="7">
    <location>
        <begin position="429"/>
        <end position="448"/>
    </location>
</feature>
<evidence type="ECO:0000313" key="9">
    <source>
        <dbReference type="EMBL" id="KAG7529726.1"/>
    </source>
</evidence>
<dbReference type="EMBL" id="JABELV010000138">
    <property type="protein sequence ID" value="KAG7529726.1"/>
    <property type="molecule type" value="Genomic_DNA"/>
</dbReference>
<evidence type="ECO:0000256" key="1">
    <source>
        <dbReference type="ARBA" id="ARBA00004141"/>
    </source>
</evidence>
<keyword evidence="2" id="KW-0813">Transport</keyword>
<dbReference type="PROSITE" id="PS50850">
    <property type="entry name" value="MFS"/>
    <property type="match status" value="1"/>
</dbReference>
<keyword evidence="3 7" id="KW-0812">Transmembrane</keyword>
<name>A0A8K0JI63_9TREE</name>
<comment type="subcellular location">
    <subcellularLocation>
        <location evidence="1">Membrane</location>
        <topology evidence="1">Multi-pass membrane protein</topology>
    </subcellularLocation>
</comment>
<dbReference type="AlphaFoldDB" id="A0A8K0JI63"/>
<evidence type="ECO:0000259" key="8">
    <source>
        <dbReference type="PROSITE" id="PS50850"/>
    </source>
</evidence>
<gene>
    <name evidence="9" type="ORF">FFLO_05453</name>
</gene>
<feature type="transmembrane region" description="Helical" evidence="7">
    <location>
        <begin position="125"/>
        <end position="145"/>
    </location>
</feature>
<dbReference type="InterPro" id="IPR020846">
    <property type="entry name" value="MFS_dom"/>
</dbReference>
<dbReference type="InterPro" id="IPR005828">
    <property type="entry name" value="MFS_sugar_transport-like"/>
</dbReference>
<feature type="domain" description="Major facilitator superfamily (MFS) profile" evidence="8">
    <location>
        <begin position="87"/>
        <end position="479"/>
    </location>
</feature>
<dbReference type="PANTHER" id="PTHR23511:SF3">
    <property type="entry name" value="MAJOR FACILITATOR SUPERFAMILY (MFS) PROFILE DOMAIN-CONTAINING PROTEIN"/>
    <property type="match status" value="1"/>
</dbReference>
<evidence type="ECO:0000313" key="10">
    <source>
        <dbReference type="Proteomes" id="UP000812966"/>
    </source>
</evidence>
<dbReference type="Gene3D" id="1.20.1250.20">
    <property type="entry name" value="MFS general substrate transporter like domains"/>
    <property type="match status" value="1"/>
</dbReference>
<organism evidence="9 10">
    <name type="scientific">Filobasidium floriforme</name>
    <dbReference type="NCBI Taxonomy" id="5210"/>
    <lineage>
        <taxon>Eukaryota</taxon>
        <taxon>Fungi</taxon>
        <taxon>Dikarya</taxon>
        <taxon>Basidiomycota</taxon>
        <taxon>Agaricomycotina</taxon>
        <taxon>Tremellomycetes</taxon>
        <taxon>Filobasidiales</taxon>
        <taxon>Filobasidiaceae</taxon>
        <taxon>Filobasidium</taxon>
    </lineage>
</organism>
<evidence type="ECO:0000256" key="3">
    <source>
        <dbReference type="ARBA" id="ARBA00022692"/>
    </source>
</evidence>
<feature type="region of interest" description="Disordered" evidence="6">
    <location>
        <begin position="1"/>
        <end position="38"/>
    </location>
</feature>
<feature type="transmembrane region" description="Helical" evidence="7">
    <location>
        <begin position="455"/>
        <end position="474"/>
    </location>
</feature>
<feature type="transmembrane region" description="Helical" evidence="7">
    <location>
        <begin position="210"/>
        <end position="233"/>
    </location>
</feature>
<dbReference type="PANTHER" id="PTHR23511">
    <property type="entry name" value="SYNAPTIC VESICLE GLYCOPROTEIN 2"/>
    <property type="match status" value="1"/>
</dbReference>
<protein>
    <recommendedName>
        <fullName evidence="8">Major facilitator superfamily (MFS) profile domain-containing protein</fullName>
    </recommendedName>
</protein>
<dbReference type="SUPFAM" id="SSF103473">
    <property type="entry name" value="MFS general substrate transporter"/>
    <property type="match status" value="1"/>
</dbReference>
<dbReference type="GO" id="GO:0022857">
    <property type="term" value="F:transmembrane transporter activity"/>
    <property type="evidence" value="ECO:0007669"/>
    <property type="project" value="InterPro"/>
</dbReference>
<evidence type="ECO:0000256" key="2">
    <source>
        <dbReference type="ARBA" id="ARBA00022448"/>
    </source>
</evidence>
<evidence type="ECO:0000256" key="6">
    <source>
        <dbReference type="SAM" id="MobiDB-lite"/>
    </source>
</evidence>
<feature type="transmembrane region" description="Helical" evidence="7">
    <location>
        <begin position="87"/>
        <end position="113"/>
    </location>
</feature>
<sequence length="479" mass="52312">MVKASVSAEKGDPSSLLRPNPGEKVEMDPNPIYGEGDHHGHGDKLSAGAILKGDAGHTMPSTPFEMKAALVNRELDKMGLGRYQKAIWLLCGFGYFVDLMWSQGLGLLATALYQEFGVPEGRQGVVFSAMSAGLTGGAFFWGLAVDVIGRKWAFNLTVLITCVFGSLVAASQNYATACAMFALCGFGLGGQIPIDATITLEFLPQNRRYLLSLLSMWQPIGVVVASAITFGTVPKYRCPTTEPPLPACFEVADGAPCCSPSSNYGWRVCCGVLGGITLLVFIVRFFVFNFYESPKYLIGRGKEEEAIDVLHKIARFNKMPPPELTMEHFNDIDTKMSVVTVASDEELLGRKLTVMETAKRVVKESLKRAAHLKGLFMTPIMAFTTIVLWIAYIGDFWSFNIAGSFLPIILQRRNLDRQISVTETYRQYIYIYLPGVLGAIMAMFAVQLPVIGRKWSLVIGAALQGVSMACYTAVNTPAA</sequence>
<accession>A0A8K0JI63</accession>
<feature type="transmembrane region" description="Helical" evidence="7">
    <location>
        <begin position="375"/>
        <end position="394"/>
    </location>
</feature>
<keyword evidence="5 7" id="KW-0472">Membrane</keyword>
<evidence type="ECO:0000256" key="4">
    <source>
        <dbReference type="ARBA" id="ARBA00022989"/>
    </source>
</evidence>
<keyword evidence="10" id="KW-1185">Reference proteome</keyword>
<evidence type="ECO:0000256" key="7">
    <source>
        <dbReference type="SAM" id="Phobius"/>
    </source>
</evidence>